<keyword evidence="1 5" id="KW-0479">Metal-binding</keyword>
<reference evidence="7 8" key="1">
    <citation type="journal article" date="2019" name="Sci. Rep.">
        <title>Nanopore sequencing improves the draft genome of the human pathogenic amoeba Naegleria fowleri.</title>
        <authorList>
            <person name="Liechti N."/>
            <person name="Schurch N."/>
            <person name="Bruggmann R."/>
            <person name="Wittwer M."/>
        </authorList>
    </citation>
    <scope>NUCLEOTIDE SEQUENCE [LARGE SCALE GENOMIC DNA]</scope>
    <source>
        <strain evidence="7 8">ATCC 30894</strain>
    </source>
</reference>
<feature type="compositionally biased region" description="Low complexity" evidence="6">
    <location>
        <begin position="182"/>
        <end position="193"/>
    </location>
</feature>
<dbReference type="VEuPathDB" id="AmoebaDB:NfTy_005810"/>
<dbReference type="PANTHER" id="PTHR10218:SF302">
    <property type="entry name" value="GUANINE NUCLEOTIDE-BINDING PROTEIN ALPHA-5 SUBUNIT"/>
    <property type="match status" value="1"/>
</dbReference>
<feature type="compositionally biased region" description="Basic residues" evidence="6">
    <location>
        <begin position="33"/>
        <end position="44"/>
    </location>
</feature>
<protein>
    <submittedName>
        <fullName evidence="7">Uncharacterized protein</fullName>
    </submittedName>
</protein>
<keyword evidence="2" id="KW-0547">Nucleotide-binding</keyword>
<feature type="binding site" evidence="5">
    <location>
        <position position="130"/>
    </location>
    <ligand>
        <name>Mg(2+)</name>
        <dbReference type="ChEBI" id="CHEBI:18420"/>
    </ligand>
</feature>
<sequence>MGNHHTTTVHHSNPNIFNEIQPSSPSNGDQHHHATHSKYFSKRKSQRSMTSSFVSSSENVHVLSNPSTFMNSNPQSDEDSHDINALTKDMEFTADLLRLVKEQSQMDEHEKKSGLPFGVILVGSCDSGKSTLWNQWKFQSSSLSQSERIEFGNALMTYLVTSMKRLILLAIRTKKQFESSLDSSQVSNSSSSESHIHEQQEEPSLVDSETSTTTTTSTCSSCCCCSCSLWKHLFSRYSVVMDLLFNQRSPSTTTTSLKESISGFSCGNSINTCNNNNNSKRNLKCITEEYSKEEQWIPFETLFLNPLSKHLLQSMWMNHDLLRQLCAIFREPEISQIYYGVSSFNRENGHSLCGQKEFLKPVDTCSCNCGCDCGSVETVGMVHEMLYGNYLHYFLQEERVLLRLANEVLNNPLNNILQEEVVLKAKVLTTSIQSLKFQYSQRSICTRVIRVIEKRKKELRKLEGATIHDCTTNLLQTQPLKNTTKSHHQQDINTSGGVGGVCGGSGNTCSSVVVSSSSSTTTNNSSLKIRIPKLDLNRAQLQTMNTVGMQSSSPLLPKSARGGNTSSRNNSLNSSRVNSPSSQTPTLHERLSQEESEWHLNGTSPRSPMSSRKPSSAAQKLMEMVRKRSNSNNNNNNMAMSTSPKSPSRFMNAQNNTCSSPQSQFTNSRNATSSIAKVMQESSNAPLDAMEKRKLQKFTMIDTPGLSSQRDLVVMTINASTKPTSTFLLKSVVFVFSLADFDLPCLDSSEFETRLEESLNLFEKTMTLSSLKERRKILLMTHVDIFVHRMSHLGNDERDRLLKILNSDRSREDTDHLIGACFKWILSQFKNIEEGRNFNHKYTLEVYAINLMNEKQVKEFTFALTVKDDGILKQTQQQVITVFTCPSLKGVECEENRKLLCNHSFVDVEFKFRDDETMSRP</sequence>
<dbReference type="OrthoDB" id="10504535at2759"/>
<dbReference type="GO" id="GO:0046872">
    <property type="term" value="F:metal ion binding"/>
    <property type="evidence" value="ECO:0007669"/>
    <property type="project" value="UniProtKB-KW"/>
</dbReference>
<dbReference type="Gene3D" id="3.40.50.300">
    <property type="entry name" value="P-loop containing nucleotide triphosphate hydrolases"/>
    <property type="match status" value="1"/>
</dbReference>
<evidence type="ECO:0000256" key="5">
    <source>
        <dbReference type="PIRSR" id="PIRSR601019-2"/>
    </source>
</evidence>
<dbReference type="OMA" id="SESHIHE"/>
<dbReference type="AlphaFoldDB" id="A0A6A5CEF7"/>
<feature type="region of interest" description="Disordered" evidence="6">
    <location>
        <begin position="1"/>
        <end position="44"/>
    </location>
</feature>
<feature type="compositionally biased region" description="Low complexity" evidence="6">
    <location>
        <begin position="559"/>
        <end position="582"/>
    </location>
</feature>
<dbReference type="PANTHER" id="PTHR10218">
    <property type="entry name" value="GTP-BINDING PROTEIN ALPHA SUBUNIT"/>
    <property type="match status" value="1"/>
</dbReference>
<dbReference type="GO" id="GO:0005834">
    <property type="term" value="C:heterotrimeric G-protein complex"/>
    <property type="evidence" value="ECO:0007669"/>
    <property type="project" value="TreeGrafter"/>
</dbReference>
<name>A0A6A5CEF7_NAEFO</name>
<evidence type="ECO:0000313" key="7">
    <source>
        <dbReference type="EMBL" id="KAF0983878.1"/>
    </source>
</evidence>
<dbReference type="VEuPathDB" id="AmoebaDB:NF0018500"/>
<keyword evidence="4" id="KW-0807">Transducer</keyword>
<evidence type="ECO:0000313" key="8">
    <source>
        <dbReference type="Proteomes" id="UP000444721"/>
    </source>
</evidence>
<evidence type="ECO:0000256" key="4">
    <source>
        <dbReference type="ARBA" id="ARBA00023224"/>
    </source>
</evidence>
<dbReference type="GO" id="GO:0031683">
    <property type="term" value="F:G-protein beta/gamma-subunit complex binding"/>
    <property type="evidence" value="ECO:0007669"/>
    <property type="project" value="InterPro"/>
</dbReference>
<gene>
    <name evidence="7" type="ORF">FDP41_007793</name>
</gene>
<feature type="compositionally biased region" description="Polar residues" evidence="6">
    <location>
        <begin position="1"/>
        <end position="28"/>
    </location>
</feature>
<accession>A0A6A5CEF7</accession>
<organism evidence="7 8">
    <name type="scientific">Naegleria fowleri</name>
    <name type="common">Brain eating amoeba</name>
    <dbReference type="NCBI Taxonomy" id="5763"/>
    <lineage>
        <taxon>Eukaryota</taxon>
        <taxon>Discoba</taxon>
        <taxon>Heterolobosea</taxon>
        <taxon>Tetramitia</taxon>
        <taxon>Eutetramitia</taxon>
        <taxon>Vahlkampfiidae</taxon>
        <taxon>Naegleria</taxon>
    </lineage>
</organism>
<dbReference type="GO" id="GO:0007188">
    <property type="term" value="P:adenylate cyclase-modulating G protein-coupled receptor signaling pathway"/>
    <property type="evidence" value="ECO:0007669"/>
    <property type="project" value="TreeGrafter"/>
</dbReference>
<dbReference type="GO" id="GO:0005737">
    <property type="term" value="C:cytoplasm"/>
    <property type="evidence" value="ECO:0007669"/>
    <property type="project" value="TreeGrafter"/>
</dbReference>
<dbReference type="GO" id="GO:0005525">
    <property type="term" value="F:GTP binding"/>
    <property type="evidence" value="ECO:0007669"/>
    <property type="project" value="UniProtKB-KW"/>
</dbReference>
<dbReference type="VEuPathDB" id="AmoebaDB:FDP41_007793"/>
<feature type="compositionally biased region" description="Low complexity" evidence="6">
    <location>
        <begin position="604"/>
        <end position="616"/>
    </location>
</feature>
<dbReference type="RefSeq" id="XP_044568591.1">
    <property type="nucleotide sequence ID" value="XM_044711576.1"/>
</dbReference>
<dbReference type="SUPFAM" id="SSF52540">
    <property type="entry name" value="P-loop containing nucleoside triphosphate hydrolases"/>
    <property type="match status" value="1"/>
</dbReference>
<keyword evidence="3" id="KW-0342">GTP-binding</keyword>
<dbReference type="Proteomes" id="UP000444721">
    <property type="component" value="Unassembled WGS sequence"/>
</dbReference>
<dbReference type="GO" id="GO:0001664">
    <property type="term" value="F:G protein-coupled receptor binding"/>
    <property type="evidence" value="ECO:0007669"/>
    <property type="project" value="TreeGrafter"/>
</dbReference>
<dbReference type="InterPro" id="IPR027417">
    <property type="entry name" value="P-loop_NTPase"/>
</dbReference>
<comment type="caution">
    <text evidence="7">The sequence shown here is derived from an EMBL/GenBank/DDBJ whole genome shotgun (WGS) entry which is preliminary data.</text>
</comment>
<feature type="compositionally biased region" description="Polar residues" evidence="6">
    <location>
        <begin position="638"/>
        <end position="671"/>
    </location>
</feature>
<feature type="region of interest" description="Disordered" evidence="6">
    <location>
        <begin position="545"/>
        <end position="671"/>
    </location>
</feature>
<proteinExistence type="predicted"/>
<dbReference type="GO" id="GO:0003924">
    <property type="term" value="F:GTPase activity"/>
    <property type="evidence" value="ECO:0007669"/>
    <property type="project" value="InterPro"/>
</dbReference>
<dbReference type="GeneID" id="68115011"/>
<feature type="compositionally biased region" description="Basic and acidic residues" evidence="6">
    <location>
        <begin position="587"/>
        <end position="598"/>
    </location>
</feature>
<evidence type="ECO:0000256" key="3">
    <source>
        <dbReference type="ARBA" id="ARBA00023134"/>
    </source>
</evidence>
<evidence type="ECO:0000256" key="6">
    <source>
        <dbReference type="SAM" id="MobiDB-lite"/>
    </source>
</evidence>
<keyword evidence="5" id="KW-0460">Magnesium</keyword>
<evidence type="ECO:0000256" key="2">
    <source>
        <dbReference type="ARBA" id="ARBA00022741"/>
    </source>
</evidence>
<evidence type="ECO:0000256" key="1">
    <source>
        <dbReference type="ARBA" id="ARBA00022723"/>
    </source>
</evidence>
<dbReference type="InterPro" id="IPR001019">
    <property type="entry name" value="Gprotein_alpha_su"/>
</dbReference>
<feature type="compositionally biased region" description="Polar residues" evidence="6">
    <location>
        <begin position="545"/>
        <end position="554"/>
    </location>
</feature>
<keyword evidence="8" id="KW-1185">Reference proteome</keyword>
<dbReference type="EMBL" id="VFQX01000004">
    <property type="protein sequence ID" value="KAF0983878.1"/>
    <property type="molecule type" value="Genomic_DNA"/>
</dbReference>
<feature type="region of interest" description="Disordered" evidence="6">
    <location>
        <begin position="182"/>
        <end position="210"/>
    </location>
</feature>